<evidence type="ECO:0000313" key="2">
    <source>
        <dbReference type="EMBL" id="GGM34356.1"/>
    </source>
</evidence>
<gene>
    <name evidence="2" type="ORF">GCM10007977_039890</name>
</gene>
<keyword evidence="3" id="KW-1185">Reference proteome</keyword>
<dbReference type="EMBL" id="BMPI01000018">
    <property type="protein sequence ID" value="GGM34356.1"/>
    <property type="molecule type" value="Genomic_DNA"/>
</dbReference>
<comment type="caution">
    <text evidence="2">The sequence shown here is derived from an EMBL/GenBank/DDBJ whole genome shotgun (WGS) entry which is preliminary data.</text>
</comment>
<reference evidence="2" key="2">
    <citation type="submission" date="2020-09" db="EMBL/GenBank/DDBJ databases">
        <authorList>
            <person name="Sun Q."/>
            <person name="Ohkuma M."/>
        </authorList>
    </citation>
    <scope>NUCLEOTIDE SEQUENCE</scope>
    <source>
        <strain evidence="2">JCM 19831</strain>
    </source>
</reference>
<organism evidence="2 3">
    <name type="scientific">Dactylosporangium sucinum</name>
    <dbReference type="NCBI Taxonomy" id="1424081"/>
    <lineage>
        <taxon>Bacteria</taxon>
        <taxon>Bacillati</taxon>
        <taxon>Actinomycetota</taxon>
        <taxon>Actinomycetes</taxon>
        <taxon>Micromonosporales</taxon>
        <taxon>Micromonosporaceae</taxon>
        <taxon>Dactylosporangium</taxon>
    </lineage>
</organism>
<dbReference type="InterPro" id="IPR011335">
    <property type="entry name" value="Restrct_endonuc-II-like"/>
</dbReference>
<dbReference type="Proteomes" id="UP000642070">
    <property type="component" value="Unassembled WGS sequence"/>
</dbReference>
<dbReference type="Gene3D" id="3.40.960.10">
    <property type="entry name" value="VSR Endonuclease"/>
    <property type="match status" value="1"/>
</dbReference>
<dbReference type="AlphaFoldDB" id="A0A917TRQ9"/>
<dbReference type="SUPFAM" id="SSF52980">
    <property type="entry name" value="Restriction endonuclease-like"/>
    <property type="match status" value="1"/>
</dbReference>
<feature type="domain" description="DUF559" evidence="1">
    <location>
        <begin position="212"/>
        <end position="281"/>
    </location>
</feature>
<reference evidence="2" key="1">
    <citation type="journal article" date="2014" name="Int. J. Syst. Evol. Microbiol.">
        <title>Complete genome sequence of Corynebacterium casei LMG S-19264T (=DSM 44701T), isolated from a smear-ripened cheese.</title>
        <authorList>
            <consortium name="US DOE Joint Genome Institute (JGI-PGF)"/>
            <person name="Walter F."/>
            <person name="Albersmeier A."/>
            <person name="Kalinowski J."/>
            <person name="Ruckert C."/>
        </authorList>
    </citation>
    <scope>NUCLEOTIDE SEQUENCE</scope>
    <source>
        <strain evidence="2">JCM 19831</strain>
    </source>
</reference>
<dbReference type="InterPro" id="IPR007569">
    <property type="entry name" value="DUF559"/>
</dbReference>
<evidence type="ECO:0000259" key="1">
    <source>
        <dbReference type="Pfam" id="PF04480"/>
    </source>
</evidence>
<accession>A0A917TRQ9</accession>
<evidence type="ECO:0000313" key="3">
    <source>
        <dbReference type="Proteomes" id="UP000642070"/>
    </source>
</evidence>
<protein>
    <recommendedName>
        <fullName evidence="1">DUF559 domain-containing protein</fullName>
    </recommendedName>
</protein>
<dbReference type="Pfam" id="PF04480">
    <property type="entry name" value="DUF559"/>
    <property type="match status" value="1"/>
</dbReference>
<dbReference type="RefSeq" id="WP_229835548.1">
    <property type="nucleotide sequence ID" value="NZ_BMPI01000018.1"/>
</dbReference>
<sequence>MDGELRTYQEMLASGMSRQRLRDQVAAGRVEPVVRSVYGPAVVDQIDRLQATLLRLPSDVLLSHQSAAALFGFALAPRAIHVTFPAGMAKPRLDGVIAHEAVLPVGAPMMHFGVRCTPPARAAIDLARSGRRFDGIAVLDAALRTGLVDADGLAVEVVRHGKLRGVRQARELVPLADGGAECAQESHLRLLLVDGRLPAPRTQVWARSEQGSGVYRLDLAYEDKKVGVEYDGASHLDPAAMHRDRRRANWLAAHGWIMRHFTARDLYGPPGHVVRTVYDALRLR</sequence>
<name>A0A917TRQ9_9ACTN</name>
<proteinExistence type="predicted"/>